<dbReference type="VEuPathDB" id="FungiDB:BO71DRAFT_443534"/>
<protein>
    <recommendedName>
        <fullName evidence="4">Glycine zipper 2TM domain-containing protein</fullName>
    </recommendedName>
</protein>
<dbReference type="EMBL" id="KZ825963">
    <property type="protein sequence ID" value="PYH90930.1"/>
    <property type="molecule type" value="Genomic_DNA"/>
</dbReference>
<gene>
    <name evidence="2" type="ORF">BO71DRAFT_443534</name>
</gene>
<evidence type="ECO:0008006" key="4">
    <source>
        <dbReference type="Google" id="ProtNLM"/>
    </source>
</evidence>
<dbReference type="AlphaFoldDB" id="A0A319D0W5"/>
<dbReference type="PANTHER" id="PTHR37014">
    <property type="entry name" value="EXPRESSION LETHALITY PROTEIN HEL10, PUTATIVE (AFU_ORTHOLOGUE AFUA_1G06580)-RELATED"/>
    <property type="match status" value="1"/>
</dbReference>
<name>A0A319D0W5_9EURO</name>
<dbReference type="OrthoDB" id="4368612at2759"/>
<evidence type="ECO:0000313" key="2">
    <source>
        <dbReference type="EMBL" id="PYH90930.1"/>
    </source>
</evidence>
<sequence>MPQYNNEYYAQEGYPPSHGQQYAQSHYAAGPGYAPASQAAQERGPSPYPPQEPYQRVGENASYYGDFPPSQQGYAPGQEGPEGERGLSSTVVGGAAGGYAAHHMGGGKMATAGAAVLGAAGMNMVTRHMKKQCAAQAAPPAPVVVVAAPAAPAATSDAGLGLGLHHGMGLRGHLGRRAAARRNLMGI</sequence>
<organism evidence="2 3">
    <name type="scientific">Aspergillus ellipticus CBS 707.79</name>
    <dbReference type="NCBI Taxonomy" id="1448320"/>
    <lineage>
        <taxon>Eukaryota</taxon>
        <taxon>Fungi</taxon>
        <taxon>Dikarya</taxon>
        <taxon>Ascomycota</taxon>
        <taxon>Pezizomycotina</taxon>
        <taxon>Eurotiomycetes</taxon>
        <taxon>Eurotiomycetidae</taxon>
        <taxon>Eurotiales</taxon>
        <taxon>Aspergillaceae</taxon>
        <taxon>Aspergillus</taxon>
        <taxon>Aspergillus subgen. Circumdati</taxon>
    </lineage>
</organism>
<dbReference type="STRING" id="1448320.A0A319D0W5"/>
<evidence type="ECO:0000256" key="1">
    <source>
        <dbReference type="SAM" id="MobiDB-lite"/>
    </source>
</evidence>
<keyword evidence="3" id="KW-1185">Reference proteome</keyword>
<dbReference type="PANTHER" id="PTHR37014:SF10">
    <property type="entry name" value="RICH PROTEIN MS8, PUTATIVE (AFU_ORTHOLOGUE AFUA_7G05650)-RELATED"/>
    <property type="match status" value="1"/>
</dbReference>
<feature type="region of interest" description="Disordered" evidence="1">
    <location>
        <begin position="1"/>
        <end position="89"/>
    </location>
</feature>
<evidence type="ECO:0000313" key="3">
    <source>
        <dbReference type="Proteomes" id="UP000247810"/>
    </source>
</evidence>
<accession>A0A319D0W5</accession>
<reference evidence="2 3" key="1">
    <citation type="submission" date="2018-02" db="EMBL/GenBank/DDBJ databases">
        <title>The genomes of Aspergillus section Nigri reveals drivers in fungal speciation.</title>
        <authorList>
            <consortium name="DOE Joint Genome Institute"/>
            <person name="Vesth T.C."/>
            <person name="Nybo J."/>
            <person name="Theobald S."/>
            <person name="Brandl J."/>
            <person name="Frisvad J.C."/>
            <person name="Nielsen K.F."/>
            <person name="Lyhne E.K."/>
            <person name="Kogle M.E."/>
            <person name="Kuo A."/>
            <person name="Riley R."/>
            <person name="Clum A."/>
            <person name="Nolan M."/>
            <person name="Lipzen A."/>
            <person name="Salamov A."/>
            <person name="Henrissat B."/>
            <person name="Wiebenga A."/>
            <person name="De vries R.P."/>
            <person name="Grigoriev I.V."/>
            <person name="Mortensen U.H."/>
            <person name="Andersen M.R."/>
            <person name="Baker S.E."/>
        </authorList>
    </citation>
    <scope>NUCLEOTIDE SEQUENCE [LARGE SCALE GENOMIC DNA]</scope>
    <source>
        <strain evidence="2 3">CBS 707.79</strain>
    </source>
</reference>
<proteinExistence type="predicted"/>
<dbReference type="Proteomes" id="UP000247810">
    <property type="component" value="Unassembled WGS sequence"/>
</dbReference>